<name>A0AA38PIW6_9AGAR</name>
<dbReference type="Pfam" id="PF00069">
    <property type="entry name" value="Pkinase"/>
    <property type="match status" value="1"/>
</dbReference>
<keyword evidence="2" id="KW-0418">Kinase</keyword>
<protein>
    <submittedName>
        <fullName evidence="2">Kinase-like domain-containing protein</fullName>
    </submittedName>
</protein>
<dbReference type="GO" id="GO:0004672">
    <property type="term" value="F:protein kinase activity"/>
    <property type="evidence" value="ECO:0007669"/>
    <property type="project" value="InterPro"/>
</dbReference>
<gene>
    <name evidence="2" type="ORF">F5878DRAFT_656459</name>
</gene>
<dbReference type="PROSITE" id="PS00108">
    <property type="entry name" value="PROTEIN_KINASE_ST"/>
    <property type="match status" value="1"/>
</dbReference>
<dbReference type="InterPro" id="IPR000719">
    <property type="entry name" value="Prot_kinase_dom"/>
</dbReference>
<dbReference type="AlphaFoldDB" id="A0AA38PIW6"/>
<dbReference type="SMART" id="SM00220">
    <property type="entry name" value="S_TKc"/>
    <property type="match status" value="1"/>
</dbReference>
<dbReference type="PANTHER" id="PTHR24362">
    <property type="entry name" value="SERINE/THREONINE-PROTEIN KINASE NEK"/>
    <property type="match status" value="1"/>
</dbReference>
<dbReference type="PANTHER" id="PTHR24362:SF309">
    <property type="entry name" value="PROTEIN KINASE DOMAIN-CONTAINING PROTEIN"/>
    <property type="match status" value="1"/>
</dbReference>
<dbReference type="Gene3D" id="1.10.510.10">
    <property type="entry name" value="Transferase(Phosphotransferase) domain 1"/>
    <property type="match status" value="1"/>
</dbReference>
<sequence>MSFFEDPVYSWPSDFEMKLLESRPLSASPTSYVDLYDEKYVLKTNLKAESGELDKEKLAHEINMMSLAGPDCALPIIGRHFIQGAVNGFITRYEKCLTIGRGEGNLDPEVHKNRKEIIQKLAALMENLHSKGILHGDVKPSNLVLDDSGNLRFIDFAESVLESEPRPPKNRAMTTRYSSPSAINARYFLTRADDMYTAGMTMLHIYTGRLPFEDVDELVVGERIRQGLRPDLSVIDDEDIRSLIAKYLQAGEPNLGLSCPTKSSC</sequence>
<evidence type="ECO:0000259" key="1">
    <source>
        <dbReference type="PROSITE" id="PS50011"/>
    </source>
</evidence>
<dbReference type="EMBL" id="MU805968">
    <property type="protein sequence ID" value="KAJ3843772.1"/>
    <property type="molecule type" value="Genomic_DNA"/>
</dbReference>
<dbReference type="InterPro" id="IPR008271">
    <property type="entry name" value="Ser/Thr_kinase_AS"/>
</dbReference>
<dbReference type="GO" id="GO:0005524">
    <property type="term" value="F:ATP binding"/>
    <property type="evidence" value="ECO:0007669"/>
    <property type="project" value="InterPro"/>
</dbReference>
<keyword evidence="3" id="KW-1185">Reference proteome</keyword>
<dbReference type="SUPFAM" id="SSF56112">
    <property type="entry name" value="Protein kinase-like (PK-like)"/>
    <property type="match status" value="1"/>
</dbReference>
<comment type="caution">
    <text evidence="2">The sequence shown here is derived from an EMBL/GenBank/DDBJ whole genome shotgun (WGS) entry which is preliminary data.</text>
</comment>
<dbReference type="InterPro" id="IPR011009">
    <property type="entry name" value="Kinase-like_dom_sf"/>
</dbReference>
<proteinExistence type="predicted"/>
<dbReference type="Proteomes" id="UP001163846">
    <property type="component" value="Unassembled WGS sequence"/>
</dbReference>
<evidence type="ECO:0000313" key="2">
    <source>
        <dbReference type="EMBL" id="KAJ3843772.1"/>
    </source>
</evidence>
<keyword evidence="2" id="KW-0808">Transferase</keyword>
<dbReference type="PROSITE" id="PS50011">
    <property type="entry name" value="PROTEIN_KINASE_DOM"/>
    <property type="match status" value="1"/>
</dbReference>
<reference evidence="2" key="1">
    <citation type="submission" date="2022-08" db="EMBL/GenBank/DDBJ databases">
        <authorList>
            <consortium name="DOE Joint Genome Institute"/>
            <person name="Min B."/>
            <person name="Riley R."/>
            <person name="Sierra-Patev S."/>
            <person name="Naranjo-Ortiz M."/>
            <person name="Looney B."/>
            <person name="Konkel Z."/>
            <person name="Slot J.C."/>
            <person name="Sakamoto Y."/>
            <person name="Steenwyk J.L."/>
            <person name="Rokas A."/>
            <person name="Carro J."/>
            <person name="Camarero S."/>
            <person name="Ferreira P."/>
            <person name="Molpeceres G."/>
            <person name="Ruiz-Duenas F.J."/>
            <person name="Serrano A."/>
            <person name="Henrissat B."/>
            <person name="Drula E."/>
            <person name="Hughes K.W."/>
            <person name="Mata J.L."/>
            <person name="Ishikawa N.K."/>
            <person name="Vargas-Isla R."/>
            <person name="Ushijima S."/>
            <person name="Smith C.A."/>
            <person name="Ahrendt S."/>
            <person name="Andreopoulos W."/>
            <person name="He G."/>
            <person name="Labutti K."/>
            <person name="Lipzen A."/>
            <person name="Ng V."/>
            <person name="Sandor L."/>
            <person name="Barry K."/>
            <person name="Martinez A.T."/>
            <person name="Xiao Y."/>
            <person name="Gibbons J.G."/>
            <person name="Terashima K."/>
            <person name="Hibbett D.S."/>
            <person name="Grigoriev I.V."/>
        </authorList>
    </citation>
    <scope>NUCLEOTIDE SEQUENCE</scope>
    <source>
        <strain evidence="2">TFB9207</strain>
    </source>
</reference>
<evidence type="ECO:0000313" key="3">
    <source>
        <dbReference type="Proteomes" id="UP001163846"/>
    </source>
</evidence>
<feature type="domain" description="Protein kinase" evidence="1">
    <location>
        <begin position="1"/>
        <end position="265"/>
    </location>
</feature>
<organism evidence="2 3">
    <name type="scientific">Lentinula raphanica</name>
    <dbReference type="NCBI Taxonomy" id="153919"/>
    <lineage>
        <taxon>Eukaryota</taxon>
        <taxon>Fungi</taxon>
        <taxon>Dikarya</taxon>
        <taxon>Basidiomycota</taxon>
        <taxon>Agaricomycotina</taxon>
        <taxon>Agaricomycetes</taxon>
        <taxon>Agaricomycetidae</taxon>
        <taxon>Agaricales</taxon>
        <taxon>Marasmiineae</taxon>
        <taxon>Omphalotaceae</taxon>
        <taxon>Lentinula</taxon>
    </lineage>
</organism>
<accession>A0AA38PIW6</accession>